<sequence length="124" mass="13809">MAEDLQCPRCCSSIVSNSLRPHGLYVAHQVPLSTGFPRQQYWSGCHFLLQGIFPTQGLNLHLLHWQTGSLPLSQQQSPSSVPTCLHYILPPTSSRLLPGQCKPVNTMLISQLSTLVFAQKEQKK</sequence>
<accession>A0AC59YF19</accession>
<name>A0AC59YF19_RANTA</name>
<protein>
    <submittedName>
        <fullName evidence="1">Uncharacterized protein</fullName>
    </submittedName>
</protein>
<organism evidence="1 2">
    <name type="scientific">Rangifer tarandus platyrhynchus</name>
    <name type="common">Svalbard reindeer</name>
    <dbReference type="NCBI Taxonomy" id="3082113"/>
    <lineage>
        <taxon>Eukaryota</taxon>
        <taxon>Metazoa</taxon>
        <taxon>Chordata</taxon>
        <taxon>Craniata</taxon>
        <taxon>Vertebrata</taxon>
        <taxon>Euteleostomi</taxon>
        <taxon>Mammalia</taxon>
        <taxon>Eutheria</taxon>
        <taxon>Laurasiatheria</taxon>
        <taxon>Artiodactyla</taxon>
        <taxon>Ruminantia</taxon>
        <taxon>Pecora</taxon>
        <taxon>Cervidae</taxon>
        <taxon>Odocoileinae</taxon>
        <taxon>Rangifer</taxon>
    </lineage>
</organism>
<proteinExistence type="predicted"/>
<dbReference type="EMBL" id="OX596098">
    <property type="protein sequence ID" value="CAM9642841.1"/>
    <property type="molecule type" value="Genomic_DNA"/>
</dbReference>
<reference evidence="1" key="1">
    <citation type="submission" date="2023-05" db="EMBL/GenBank/DDBJ databases">
        <authorList>
            <consortium name="ELIXIR-Norway"/>
        </authorList>
    </citation>
    <scope>NUCLEOTIDE SEQUENCE</scope>
</reference>
<dbReference type="Proteomes" id="UP001162501">
    <property type="component" value="Chromosome 14"/>
</dbReference>
<evidence type="ECO:0000313" key="2">
    <source>
        <dbReference type="Proteomes" id="UP001162501"/>
    </source>
</evidence>
<gene>
    <name evidence="1" type="ORF">MRATA1EN22A_LOCUS5403</name>
</gene>
<reference evidence="1" key="2">
    <citation type="submission" date="2025-03" db="EMBL/GenBank/DDBJ databases">
        <authorList>
            <consortium name="ELIXIR-Norway"/>
            <consortium name="Elixir Norway"/>
        </authorList>
    </citation>
    <scope>NUCLEOTIDE SEQUENCE</scope>
</reference>
<evidence type="ECO:0000313" key="1">
    <source>
        <dbReference type="EMBL" id="CAM9642841.1"/>
    </source>
</evidence>